<evidence type="ECO:0000313" key="5">
    <source>
        <dbReference type="Proteomes" id="UP001055167"/>
    </source>
</evidence>
<evidence type="ECO:0000313" key="4">
    <source>
        <dbReference type="EMBL" id="GJD49087.1"/>
    </source>
</evidence>
<evidence type="ECO:0000256" key="2">
    <source>
        <dbReference type="ARBA" id="ARBA00022977"/>
    </source>
</evidence>
<accession>A0ABQ4QWY4</accession>
<comment type="caution">
    <text evidence="4">The sequence shown here is derived from an EMBL/GenBank/DDBJ whole genome shotgun (WGS) entry which is preliminary data.</text>
</comment>
<dbReference type="PANTHER" id="PTHR20857:SF15">
    <property type="entry name" value="THIAMINE-PHOSPHATE SYNTHASE"/>
    <property type="match status" value="1"/>
</dbReference>
<evidence type="ECO:0000256" key="1">
    <source>
        <dbReference type="ARBA" id="ARBA00004948"/>
    </source>
</evidence>
<organism evidence="4 5">
    <name type="scientific">Methylobacterium crusticola</name>
    <dbReference type="NCBI Taxonomy" id="1697972"/>
    <lineage>
        <taxon>Bacteria</taxon>
        <taxon>Pseudomonadati</taxon>
        <taxon>Pseudomonadota</taxon>
        <taxon>Alphaproteobacteria</taxon>
        <taxon>Hyphomicrobiales</taxon>
        <taxon>Methylobacteriaceae</taxon>
        <taxon>Methylobacterium</taxon>
    </lineage>
</organism>
<name>A0ABQ4QWY4_9HYPH</name>
<dbReference type="RefSeq" id="WP_238313140.1">
    <property type="nucleotide sequence ID" value="NZ_BPQH01000005.1"/>
</dbReference>
<dbReference type="InterPro" id="IPR022998">
    <property type="entry name" value="ThiamineP_synth_TenI"/>
</dbReference>
<dbReference type="EMBL" id="BPQH01000005">
    <property type="protein sequence ID" value="GJD49087.1"/>
    <property type="molecule type" value="Genomic_DNA"/>
</dbReference>
<dbReference type="Gene3D" id="3.20.20.70">
    <property type="entry name" value="Aldolase class I"/>
    <property type="match status" value="1"/>
</dbReference>
<proteinExistence type="predicted"/>
<dbReference type="InterPro" id="IPR013785">
    <property type="entry name" value="Aldolase_TIM"/>
</dbReference>
<protein>
    <submittedName>
        <fullName evidence="4">Thiamine-phosphate synthase</fullName>
    </submittedName>
</protein>
<dbReference type="InterPro" id="IPR036206">
    <property type="entry name" value="ThiamineP_synth_sf"/>
</dbReference>
<dbReference type="SUPFAM" id="SSF51391">
    <property type="entry name" value="Thiamin phosphate synthase"/>
    <property type="match status" value="1"/>
</dbReference>
<feature type="domain" description="Thiamine phosphate synthase/TenI" evidence="3">
    <location>
        <begin position="12"/>
        <end position="189"/>
    </location>
</feature>
<dbReference type="Proteomes" id="UP001055167">
    <property type="component" value="Unassembled WGS sequence"/>
</dbReference>
<dbReference type="PANTHER" id="PTHR20857">
    <property type="entry name" value="THIAMINE-PHOSPHATE PYROPHOSPHORYLASE"/>
    <property type="match status" value="1"/>
</dbReference>
<sequence length="216" mass="20920">MTAPSRPLPSRLLVVTDRHGSPEPLPARVAACLAAGARWIWLRDRDLPAAERGALAADLAAQVAGAGGCLVVGRDVALAAEVGAGGAQLGDPAAVAPARARLGPGALIGLSAHSLADVAAARDAGADYVTLSPVFASASKPGYGPALGLDGVRAGAALGLPVLALGGIAAGSVPECRRAGAAGVAVMGGVMRGADPAGAVRALIAAWDREGASEPG</sequence>
<comment type="pathway">
    <text evidence="1">Cofactor biosynthesis; thiamine diphosphate biosynthesis.</text>
</comment>
<keyword evidence="5" id="KW-1185">Reference proteome</keyword>
<gene>
    <name evidence="4" type="primary">thiE_1</name>
    <name evidence="4" type="ORF">OPKNFCMD_1817</name>
</gene>
<dbReference type="CDD" id="cd00564">
    <property type="entry name" value="TMP_TenI"/>
    <property type="match status" value="1"/>
</dbReference>
<reference evidence="4" key="2">
    <citation type="submission" date="2021-08" db="EMBL/GenBank/DDBJ databases">
        <authorList>
            <person name="Tani A."/>
            <person name="Ola A."/>
            <person name="Ogura Y."/>
            <person name="Katsura K."/>
            <person name="Hayashi T."/>
        </authorList>
    </citation>
    <scope>NUCLEOTIDE SEQUENCE</scope>
    <source>
        <strain evidence="4">KCTC 52305</strain>
    </source>
</reference>
<dbReference type="Pfam" id="PF02581">
    <property type="entry name" value="TMP-TENI"/>
    <property type="match status" value="1"/>
</dbReference>
<reference evidence="4" key="1">
    <citation type="journal article" date="2021" name="Front. Microbiol.">
        <title>Comprehensive Comparative Genomics and Phenotyping of Methylobacterium Species.</title>
        <authorList>
            <person name="Alessa O."/>
            <person name="Ogura Y."/>
            <person name="Fujitani Y."/>
            <person name="Takami H."/>
            <person name="Hayashi T."/>
            <person name="Sahin N."/>
            <person name="Tani A."/>
        </authorList>
    </citation>
    <scope>NUCLEOTIDE SEQUENCE</scope>
    <source>
        <strain evidence="4">KCTC 52305</strain>
    </source>
</reference>
<evidence type="ECO:0000259" key="3">
    <source>
        <dbReference type="Pfam" id="PF02581"/>
    </source>
</evidence>
<keyword evidence="2" id="KW-0784">Thiamine biosynthesis</keyword>